<reference evidence="1" key="1">
    <citation type="submission" date="2021-01" db="EMBL/GenBank/DDBJ databases">
        <authorList>
            <consortium name="Genoscope - CEA"/>
            <person name="William W."/>
        </authorList>
    </citation>
    <scope>NUCLEOTIDE SEQUENCE</scope>
</reference>
<evidence type="ECO:0000313" key="1">
    <source>
        <dbReference type="EMBL" id="CAF2298941.1"/>
    </source>
</evidence>
<gene>
    <name evidence="1" type="ORF">DARMORV10_A04P31540.1</name>
</gene>
<accession>A0A817B7D0</accession>
<dbReference type="EMBL" id="HG994358">
    <property type="protein sequence ID" value="CAF2298941.1"/>
    <property type="molecule type" value="Genomic_DNA"/>
</dbReference>
<sequence>MSAVATIRMKLSTRRRKAWRGAVVVILAYWTKKLIH</sequence>
<protein>
    <submittedName>
        <fullName evidence="1">(rape) hypothetical protein</fullName>
    </submittedName>
</protein>
<dbReference type="Proteomes" id="UP001295469">
    <property type="component" value="Chromosome A04"/>
</dbReference>
<organism evidence="1">
    <name type="scientific">Brassica napus</name>
    <name type="common">Rape</name>
    <dbReference type="NCBI Taxonomy" id="3708"/>
    <lineage>
        <taxon>Eukaryota</taxon>
        <taxon>Viridiplantae</taxon>
        <taxon>Streptophyta</taxon>
        <taxon>Embryophyta</taxon>
        <taxon>Tracheophyta</taxon>
        <taxon>Spermatophyta</taxon>
        <taxon>Magnoliopsida</taxon>
        <taxon>eudicotyledons</taxon>
        <taxon>Gunneridae</taxon>
        <taxon>Pentapetalae</taxon>
        <taxon>rosids</taxon>
        <taxon>malvids</taxon>
        <taxon>Brassicales</taxon>
        <taxon>Brassicaceae</taxon>
        <taxon>Brassiceae</taxon>
        <taxon>Brassica</taxon>
    </lineage>
</organism>
<name>A0A817B7D0_BRANA</name>
<proteinExistence type="predicted"/>
<dbReference type="AlphaFoldDB" id="A0A817B7D0"/>